<comment type="similarity">
    <text evidence="1">Belongs to the complex I LYR family.</text>
</comment>
<keyword evidence="5" id="KW-1185">Reference proteome</keyword>
<reference evidence="4" key="3">
    <citation type="submission" date="2025-09" db="UniProtKB">
        <authorList>
            <consortium name="Ensembl"/>
        </authorList>
    </citation>
    <scope>IDENTIFICATION</scope>
</reference>
<dbReference type="GO" id="GO:0016226">
    <property type="term" value="P:iron-sulfur cluster assembly"/>
    <property type="evidence" value="ECO:0007669"/>
    <property type="project" value="InterPro"/>
</dbReference>
<dbReference type="PANTHER" id="PTHR13166:SF7">
    <property type="entry name" value="LYR MOTIF-CONTAINING PROTEIN 4"/>
    <property type="match status" value="1"/>
</dbReference>
<dbReference type="GeneTree" id="ENSGT00940000157289"/>
<feature type="region of interest" description="Disordered" evidence="2">
    <location>
        <begin position="96"/>
        <end position="167"/>
    </location>
</feature>
<dbReference type="Proteomes" id="UP000472266">
    <property type="component" value="Chromosome 1"/>
</dbReference>
<feature type="compositionally biased region" description="Low complexity" evidence="2">
    <location>
        <begin position="143"/>
        <end position="167"/>
    </location>
</feature>
<feature type="region of interest" description="Disordered" evidence="2">
    <location>
        <begin position="174"/>
        <end position="193"/>
    </location>
</feature>
<feature type="compositionally biased region" description="Basic residues" evidence="2">
    <location>
        <begin position="180"/>
        <end position="193"/>
    </location>
</feature>
<dbReference type="Pfam" id="PF05347">
    <property type="entry name" value="Complex1_LYR"/>
    <property type="match status" value="1"/>
</dbReference>
<feature type="domain" description="Complex 1 LYR protein" evidence="3">
    <location>
        <begin position="249"/>
        <end position="307"/>
    </location>
</feature>
<proteinExistence type="inferred from homology"/>
<evidence type="ECO:0000313" key="4">
    <source>
        <dbReference type="Ensembl" id="ENSSHBP00005010244.1"/>
    </source>
</evidence>
<organism evidence="4 5">
    <name type="scientific">Strigops habroptila</name>
    <name type="common">Kakapo</name>
    <dbReference type="NCBI Taxonomy" id="2489341"/>
    <lineage>
        <taxon>Eukaryota</taxon>
        <taxon>Metazoa</taxon>
        <taxon>Chordata</taxon>
        <taxon>Craniata</taxon>
        <taxon>Vertebrata</taxon>
        <taxon>Euteleostomi</taxon>
        <taxon>Archelosauria</taxon>
        <taxon>Archosauria</taxon>
        <taxon>Dinosauria</taxon>
        <taxon>Saurischia</taxon>
        <taxon>Theropoda</taxon>
        <taxon>Coelurosauria</taxon>
        <taxon>Aves</taxon>
        <taxon>Neognathae</taxon>
        <taxon>Neoaves</taxon>
        <taxon>Telluraves</taxon>
        <taxon>Australaves</taxon>
        <taxon>Psittaciformes</taxon>
        <taxon>Psittacidae</taxon>
        <taxon>Strigops</taxon>
    </lineage>
</organism>
<evidence type="ECO:0000256" key="2">
    <source>
        <dbReference type="SAM" id="MobiDB-lite"/>
    </source>
</evidence>
<feature type="compositionally biased region" description="Basic residues" evidence="2">
    <location>
        <begin position="214"/>
        <end position="226"/>
    </location>
</feature>
<name>A0A672U5L3_STRHB</name>
<sequence>MQLPNTHHLLLVSRPYINPTSPAPTSSCKTPIRRVRVHTIRLLPPGSLFQGCFSSRYLSGLPALPALGPFAALPTEPDRIPRGEVVVALQGKPSLSSNPVADLKAGRPGSAGQGSAGRTGTEPKAQKGRPPSCRAASAGEEFSPPAALRLRPRSARPGPALGLSLGPGRASFGASPLSATHRHSVHSRSCRRGCPRPCLPAAEAHREAGAGAGRRLRRPARPRALRAGKGASPQEDPRGVGNMAASSRAQVLRLYRALLRESQRFSSYNYRMYAIRRIRDAFRENKNVKDSEKIEELVNKAKANLEVIRRQVTIGQLYSTQKLVIESPENT</sequence>
<dbReference type="InterPro" id="IPR051522">
    <property type="entry name" value="ISC_assembly_LYR"/>
</dbReference>
<evidence type="ECO:0000259" key="3">
    <source>
        <dbReference type="Pfam" id="PF05347"/>
    </source>
</evidence>
<protein>
    <recommendedName>
        <fullName evidence="3">Complex 1 LYR protein domain-containing protein</fullName>
    </recommendedName>
</protein>
<evidence type="ECO:0000256" key="1">
    <source>
        <dbReference type="ARBA" id="ARBA00009508"/>
    </source>
</evidence>
<accession>A0A672U5L3</accession>
<gene>
    <name evidence="4" type="primary">LYRM4</name>
</gene>
<reference evidence="4 5" key="1">
    <citation type="submission" date="2019-11" db="EMBL/GenBank/DDBJ databases">
        <title>Strigops habroptila (kakapo) genome, bStrHab1, primary haplotype, v2.</title>
        <authorList>
            <person name="Jarvis E.D."/>
            <person name="Howard J."/>
            <person name="Rhie A."/>
            <person name="Phillippy A."/>
            <person name="Korlach J."/>
            <person name="Digby A."/>
            <person name="Iorns D."/>
            <person name="Eason D."/>
            <person name="Robertson B."/>
            <person name="Raemaekers T."/>
            <person name="Howe K."/>
            <person name="Lewin H."/>
            <person name="Damas J."/>
            <person name="Hastie A."/>
            <person name="Tracey A."/>
            <person name="Chow W."/>
            <person name="Fedrigo O."/>
        </authorList>
    </citation>
    <scope>NUCLEOTIDE SEQUENCE [LARGE SCALE GENOMIC DNA]</scope>
</reference>
<dbReference type="CDD" id="cd20264">
    <property type="entry name" value="Complex1_LYR_LYRM4"/>
    <property type="match status" value="1"/>
</dbReference>
<dbReference type="AlphaFoldDB" id="A0A672U5L3"/>
<dbReference type="InterPro" id="IPR008011">
    <property type="entry name" value="Complex1_LYR_dom"/>
</dbReference>
<reference evidence="4" key="2">
    <citation type="submission" date="2025-08" db="UniProtKB">
        <authorList>
            <consortium name="Ensembl"/>
        </authorList>
    </citation>
    <scope>IDENTIFICATION</scope>
</reference>
<dbReference type="Ensembl" id="ENSSHBT00005012317.1">
    <property type="protein sequence ID" value="ENSSHBP00005010244.1"/>
    <property type="gene ID" value="ENSSHBG00005008896.1"/>
</dbReference>
<dbReference type="PANTHER" id="PTHR13166">
    <property type="entry name" value="PROTEIN C6ORF149"/>
    <property type="match status" value="1"/>
</dbReference>
<dbReference type="InParanoid" id="A0A672U5L3"/>
<feature type="region of interest" description="Disordered" evidence="2">
    <location>
        <begin position="205"/>
        <end position="242"/>
    </location>
</feature>
<dbReference type="GO" id="GO:0005739">
    <property type="term" value="C:mitochondrion"/>
    <property type="evidence" value="ECO:0007669"/>
    <property type="project" value="TreeGrafter"/>
</dbReference>
<dbReference type="GO" id="GO:1990221">
    <property type="term" value="C:L-cysteine desulfurase complex"/>
    <property type="evidence" value="ECO:0007669"/>
    <property type="project" value="TreeGrafter"/>
</dbReference>
<evidence type="ECO:0000313" key="5">
    <source>
        <dbReference type="Proteomes" id="UP000472266"/>
    </source>
</evidence>
<dbReference type="InterPro" id="IPR045297">
    <property type="entry name" value="Complex1_LYR_LYRM4"/>
</dbReference>